<dbReference type="Proteomes" id="UP001138751">
    <property type="component" value="Unassembled WGS sequence"/>
</dbReference>
<gene>
    <name evidence="3" type="ORF">GXW76_03555</name>
</gene>
<accession>A0A9X9WSV9</accession>
<sequence>MRKAALMEDDKDRPRLGRRMLVLRIAGVGVAGSALAGCVMPPPGGAVYAPGPARTGYTDADPNDGPGFGRGGYRRGTGLTDADPNDGAGQGRGGYRGNRVYTGVNDSDPGDGAGYGRGGYRGRARTGYTDADPGDGAGYGRGGYRRQISDSDPRDAPGRGRGW</sequence>
<keyword evidence="2" id="KW-0812">Transmembrane</keyword>
<name>A0A9X9WSV9_9PROT</name>
<feature type="compositionally biased region" description="Gly residues" evidence="1">
    <location>
        <begin position="111"/>
        <end position="121"/>
    </location>
</feature>
<keyword evidence="2" id="KW-0472">Membrane</keyword>
<reference evidence="3" key="1">
    <citation type="submission" date="2020-01" db="EMBL/GenBank/DDBJ databases">
        <authorList>
            <person name="Rat A."/>
        </authorList>
    </citation>
    <scope>NUCLEOTIDE SEQUENCE</scope>
    <source>
        <strain evidence="3">LMG 31231</strain>
    </source>
</reference>
<evidence type="ECO:0000313" key="4">
    <source>
        <dbReference type="Proteomes" id="UP001138751"/>
    </source>
</evidence>
<evidence type="ECO:0000256" key="1">
    <source>
        <dbReference type="SAM" id="MobiDB-lite"/>
    </source>
</evidence>
<keyword evidence="4" id="KW-1185">Reference proteome</keyword>
<feature type="compositionally biased region" description="Basic and acidic residues" evidence="1">
    <location>
        <begin position="147"/>
        <end position="163"/>
    </location>
</feature>
<dbReference type="EMBL" id="JAAEDM010000006">
    <property type="protein sequence ID" value="MBR0670238.1"/>
    <property type="molecule type" value="Genomic_DNA"/>
</dbReference>
<feature type="transmembrane region" description="Helical" evidence="2">
    <location>
        <begin position="21"/>
        <end position="42"/>
    </location>
</feature>
<organism evidence="3 4">
    <name type="scientific">Neoroseomonas soli</name>
    <dbReference type="NCBI Taxonomy" id="1081025"/>
    <lineage>
        <taxon>Bacteria</taxon>
        <taxon>Pseudomonadati</taxon>
        <taxon>Pseudomonadota</taxon>
        <taxon>Alphaproteobacteria</taxon>
        <taxon>Acetobacterales</taxon>
        <taxon>Acetobacteraceae</taxon>
        <taxon>Neoroseomonas</taxon>
    </lineage>
</organism>
<protein>
    <submittedName>
        <fullName evidence="3">Uncharacterized protein</fullName>
    </submittedName>
</protein>
<proteinExistence type="predicted"/>
<reference evidence="3" key="2">
    <citation type="journal article" date="2021" name="Syst. Appl. Microbiol.">
        <title>Roseomonas hellenica sp. nov., isolated from roots of wild-growing Alkanna tinctoria.</title>
        <authorList>
            <person name="Rat A."/>
            <person name="Naranjo H.D."/>
            <person name="Lebbe L."/>
            <person name="Cnockaert M."/>
            <person name="Krigas N."/>
            <person name="Grigoriadou K."/>
            <person name="Maloupa E."/>
            <person name="Willems A."/>
        </authorList>
    </citation>
    <scope>NUCLEOTIDE SEQUENCE</scope>
    <source>
        <strain evidence="3">LMG 31231</strain>
    </source>
</reference>
<evidence type="ECO:0000256" key="2">
    <source>
        <dbReference type="SAM" id="Phobius"/>
    </source>
</evidence>
<dbReference type="RefSeq" id="WP_211860617.1">
    <property type="nucleotide sequence ID" value="NZ_JAAEDM010000006.1"/>
</dbReference>
<keyword evidence="2" id="KW-1133">Transmembrane helix</keyword>
<feature type="region of interest" description="Disordered" evidence="1">
    <location>
        <begin position="53"/>
        <end position="163"/>
    </location>
</feature>
<dbReference type="AlphaFoldDB" id="A0A9X9WSV9"/>
<evidence type="ECO:0000313" key="3">
    <source>
        <dbReference type="EMBL" id="MBR0670238.1"/>
    </source>
</evidence>
<comment type="caution">
    <text evidence="3">The sequence shown here is derived from an EMBL/GenBank/DDBJ whole genome shotgun (WGS) entry which is preliminary data.</text>
</comment>
<feature type="compositionally biased region" description="Gly residues" evidence="1">
    <location>
        <begin position="66"/>
        <end position="75"/>
    </location>
</feature>